<dbReference type="Pfam" id="PF20736">
    <property type="entry name" value="Glyco_hydro127M"/>
    <property type="match status" value="1"/>
</dbReference>
<keyword evidence="4" id="KW-1185">Reference proteome</keyword>
<dbReference type="KEGG" id="luo:HHL09_01545"/>
<evidence type="ECO:0000259" key="2">
    <source>
        <dbReference type="PROSITE" id="PS50022"/>
    </source>
</evidence>
<dbReference type="InterPro" id="IPR000421">
    <property type="entry name" value="FA58C"/>
</dbReference>
<evidence type="ECO:0000313" key="3">
    <source>
        <dbReference type="EMBL" id="QJE94520.1"/>
    </source>
</evidence>
<dbReference type="PANTHER" id="PTHR43465">
    <property type="entry name" value="DUF1680 DOMAIN PROTEIN (AFU_ORTHOLOGUE AFUA_1G08910)"/>
    <property type="match status" value="1"/>
</dbReference>
<feature type="domain" description="F5/8 type C" evidence="2">
    <location>
        <begin position="669"/>
        <end position="822"/>
    </location>
</feature>
<dbReference type="Gene3D" id="1.50.10.20">
    <property type="match status" value="1"/>
</dbReference>
<dbReference type="Pfam" id="PF20737">
    <property type="entry name" value="Glyco_hydro127C"/>
    <property type="match status" value="1"/>
</dbReference>
<dbReference type="SUPFAM" id="SSF48208">
    <property type="entry name" value="Six-hairpin glycosidases"/>
    <property type="match status" value="1"/>
</dbReference>
<feature type="chain" id="PRO_5032864723" description="F5/8 type C domain-containing protein" evidence="1">
    <location>
        <begin position="23"/>
        <end position="822"/>
    </location>
</feature>
<dbReference type="AlphaFoldDB" id="A0A858RDX1"/>
<dbReference type="PANTHER" id="PTHR43465:SF2">
    <property type="entry name" value="DUF1680 DOMAIN PROTEIN (AFU_ORTHOLOGUE AFUA_1G08910)"/>
    <property type="match status" value="1"/>
</dbReference>
<dbReference type="PROSITE" id="PS50022">
    <property type="entry name" value="FA58C_3"/>
    <property type="match status" value="1"/>
</dbReference>
<dbReference type="InterPro" id="IPR049174">
    <property type="entry name" value="Beta-AFase-like"/>
</dbReference>
<protein>
    <recommendedName>
        <fullName evidence="2">F5/8 type C domain-containing protein</fullName>
    </recommendedName>
</protein>
<dbReference type="SUPFAM" id="SSF49785">
    <property type="entry name" value="Galactose-binding domain-like"/>
    <property type="match status" value="1"/>
</dbReference>
<dbReference type="InterPro" id="IPR049046">
    <property type="entry name" value="Beta-AFase-like_GH127_middle"/>
</dbReference>
<dbReference type="Gene3D" id="2.60.120.260">
    <property type="entry name" value="Galactose-binding domain-like"/>
    <property type="match status" value="1"/>
</dbReference>
<keyword evidence="1" id="KW-0732">Signal</keyword>
<evidence type="ECO:0000313" key="4">
    <source>
        <dbReference type="Proteomes" id="UP000501812"/>
    </source>
</evidence>
<dbReference type="EMBL" id="CP051774">
    <property type="protein sequence ID" value="QJE94520.1"/>
    <property type="molecule type" value="Genomic_DNA"/>
</dbReference>
<dbReference type="Proteomes" id="UP000501812">
    <property type="component" value="Chromosome"/>
</dbReference>
<dbReference type="InterPro" id="IPR049049">
    <property type="entry name" value="Beta-AFase-like_GH127_C"/>
</dbReference>
<dbReference type="InterPro" id="IPR008928">
    <property type="entry name" value="6-hairpin_glycosidase_sf"/>
</dbReference>
<dbReference type="InterPro" id="IPR008979">
    <property type="entry name" value="Galactose-bd-like_sf"/>
</dbReference>
<dbReference type="Pfam" id="PF07944">
    <property type="entry name" value="Beta-AFase-like_GH127_cat"/>
    <property type="match status" value="1"/>
</dbReference>
<organism evidence="3 4">
    <name type="scientific">Luteolibacter luteus</name>
    <dbReference type="NCBI Taxonomy" id="2728835"/>
    <lineage>
        <taxon>Bacteria</taxon>
        <taxon>Pseudomonadati</taxon>
        <taxon>Verrucomicrobiota</taxon>
        <taxon>Verrucomicrobiia</taxon>
        <taxon>Verrucomicrobiales</taxon>
        <taxon>Verrucomicrobiaceae</taxon>
        <taxon>Luteolibacter</taxon>
    </lineage>
</organism>
<dbReference type="Pfam" id="PF00754">
    <property type="entry name" value="F5_F8_type_C"/>
    <property type="match status" value="1"/>
</dbReference>
<dbReference type="InterPro" id="IPR012878">
    <property type="entry name" value="Beta-AFase-like_GH127_cat"/>
</dbReference>
<proteinExistence type="predicted"/>
<accession>A0A858RDX1</accession>
<evidence type="ECO:0000256" key="1">
    <source>
        <dbReference type="SAM" id="SignalP"/>
    </source>
</evidence>
<feature type="signal peptide" evidence="1">
    <location>
        <begin position="1"/>
        <end position="22"/>
    </location>
</feature>
<reference evidence="3 4" key="1">
    <citation type="submission" date="2020-04" db="EMBL/GenBank/DDBJ databases">
        <title>Luteolibacter sp. G-1-1-1 isolated from soil.</title>
        <authorList>
            <person name="Dahal R.H."/>
        </authorList>
    </citation>
    <scope>NUCLEOTIDE SEQUENCE [LARGE SCALE GENOMIC DNA]</scope>
    <source>
        <strain evidence="3 4">G-1-1-1</strain>
    </source>
</reference>
<sequence>MRFTRITTLLAAPAIFSSAAIAAEESLREVPFDRVLLQDEFWSPRLDRQRTVLVPFAFGKTEEAVAHLQAAADVLAGKHLDNPPAPHRYNTSDLYKVMEGAAYLLKSKRDPGIEAKMDHITDVIAASQKPDGYIYPAHVIGNGSAKDEMGDKPYTFEVHSHELYNVGHLYEAAVAYYRATGKRKLLDVAEKNARHVNHVFFEGDPAYNDGKPVNQAPGHQEIEMALVKMYEVTGEQLYLDMARRFLEVRGVTYVPHGEGTMAPSYAQQHAPVLEQKDPVGHAVRATYMYSAMADVGRLEKDPAYGRALETIWTNMVDKLIHITGGLGAIHGIEGFGPDYELPNADAYNETCAAVGNVFFNHRLFLNQRDARYLDVAEVSLFNNVLAGVNLEGNRFFYVNPLEADGHRPFNQGVPGRAEWFHTACCPTNLARLLPQVAGMIYAVDSSDLYVAHYAGCSTELEVGGAKVKVSQRTGYPFSGKVELTLGPDAPVDFALRLRIPTWTGDRFMPGKLYGFLDQAPSSRFTVTVNGKPENATMEKGFAVIRRTWKAGDQVNLELAMPVRFAGCDPRVKANVDRLAVTCGPLVYCAEGVDNDGGVLNTFVSAPLPASQLQRSQQDIGGLAKVTALSFPAQRLSEGKAKDGTLKMIPYYAWNNRGAGEMEIWLPRKKEMAQPGAEDSPFKAVRASHTFEKDLADAIGDLRSPSNSKDGSIPRWTSWNQTGKPQWIEADLKKPGKLRSVGLYWFDDGGGVQLPESWEVETRHDGKWEPMKLYVTDAYQRAKDQYNVVHPASAIPVDGLRIKMTPKGNAAVGILEMRVEMEE</sequence>
<dbReference type="RefSeq" id="WP_169452741.1">
    <property type="nucleotide sequence ID" value="NZ_CP051774.1"/>
</dbReference>
<gene>
    <name evidence="3" type="ORF">HHL09_01545</name>
</gene>
<dbReference type="GO" id="GO:0005975">
    <property type="term" value="P:carbohydrate metabolic process"/>
    <property type="evidence" value="ECO:0007669"/>
    <property type="project" value="InterPro"/>
</dbReference>
<name>A0A858RDX1_9BACT</name>